<gene>
    <name evidence="1" type="ORF">AUF17_02010</name>
</gene>
<organism evidence="1 2">
    <name type="scientific">Enterococcus avium</name>
    <name type="common">Streptococcus avium</name>
    <dbReference type="NCBI Taxonomy" id="33945"/>
    <lineage>
        <taxon>Bacteria</taxon>
        <taxon>Bacillati</taxon>
        <taxon>Bacillota</taxon>
        <taxon>Bacilli</taxon>
        <taxon>Lactobacillales</taxon>
        <taxon>Enterococcaceae</taxon>
        <taxon>Enterococcus</taxon>
    </lineage>
</organism>
<reference evidence="1 2" key="1">
    <citation type="submission" date="2017-10" db="EMBL/GenBank/DDBJ databases">
        <title>FDA dAtabase for Regulatory Grade micrObial Sequences (FDA-ARGOS): Supporting development and validation of Infectious Disease Dx tests.</title>
        <authorList>
            <person name="Campos J."/>
            <person name="Goldberg B."/>
            <person name="Tallon L.J."/>
            <person name="Sadzewicz L."/>
            <person name="Sengamalay N."/>
            <person name="Ott S."/>
            <person name="Godinez A."/>
            <person name="Nagaraj S."/>
            <person name="Vyas G."/>
            <person name="Aluvathingal J."/>
            <person name="Nadendla S."/>
            <person name="Geyer C."/>
            <person name="Nandy P."/>
            <person name="Hobson J."/>
            <person name="Sichtig H."/>
        </authorList>
    </citation>
    <scope>NUCLEOTIDE SEQUENCE [LARGE SCALE GENOMIC DNA]</scope>
    <source>
        <strain evidence="1 2">FDAARGOS_185</strain>
    </source>
</reference>
<proteinExistence type="predicted"/>
<evidence type="ECO:0000313" key="1">
    <source>
        <dbReference type="EMBL" id="TRZ32922.1"/>
    </source>
</evidence>
<accession>A0A553S7F2</accession>
<dbReference type="AlphaFoldDB" id="A0A553S7F2"/>
<dbReference type="EMBL" id="PDXQ01000001">
    <property type="protein sequence ID" value="TRZ32922.1"/>
    <property type="molecule type" value="Genomic_DNA"/>
</dbReference>
<dbReference type="Proteomes" id="UP000316316">
    <property type="component" value="Unassembled WGS sequence"/>
</dbReference>
<protein>
    <submittedName>
        <fullName evidence="1">Uncharacterized protein</fullName>
    </submittedName>
</protein>
<comment type="caution">
    <text evidence="1">The sequence shown here is derived from an EMBL/GenBank/DDBJ whole genome shotgun (WGS) entry which is preliminary data.</text>
</comment>
<evidence type="ECO:0000313" key="2">
    <source>
        <dbReference type="Proteomes" id="UP000316316"/>
    </source>
</evidence>
<name>A0A553S7F2_ENTAV</name>
<sequence length="247" mass="28606">MLIINWISVALVILILVVWFRRIIISVQLKRLKLPPNTPQSFQRKLEYVKQAEQGKHVSALLLLSIFLAMGLLLTTYGLFQVEDQLHIVTERTNQLKDELYTLKKEQKQIITKLPIKSYPKKGLGLKDYPWDELFSEENREKQYEIESDLSTKVSPYFGLSTTLIVLDIPTQTLNIALAGDSGSEENRQQIKDNVKSFAKEAKDVSKLTQITFQMNLMNDKNKKKTYSCTFTREKADEEFSLIQEEE</sequence>